<reference evidence="14 15" key="1">
    <citation type="submission" date="2015-08" db="EMBL/GenBank/DDBJ databases">
        <title>Complete genome sequence of Sulfurifustis variabilis.</title>
        <authorList>
            <person name="Miura A."/>
            <person name="Kojima H."/>
            <person name="Fukui M."/>
        </authorList>
    </citation>
    <scope>NUCLEOTIDE SEQUENCE [LARGE SCALE GENOMIC DNA]</scope>
    <source>
        <strain evidence="15">skN76</strain>
    </source>
</reference>
<comment type="subcellular location">
    <subcellularLocation>
        <location evidence="2">Membrane</location>
        <topology evidence="2">Multi-pass membrane protein</topology>
    </subcellularLocation>
</comment>
<gene>
    <name evidence="14" type="ORF">SVA_1655</name>
</gene>
<dbReference type="InterPro" id="IPR014314">
    <property type="entry name" value="Succ_DH_cytb556"/>
</dbReference>
<evidence type="ECO:0000256" key="12">
    <source>
        <dbReference type="PIRSR" id="PIRSR000178-1"/>
    </source>
</evidence>
<dbReference type="Pfam" id="PF01127">
    <property type="entry name" value="Sdh_cyt"/>
    <property type="match status" value="1"/>
</dbReference>
<evidence type="ECO:0000256" key="5">
    <source>
        <dbReference type="ARBA" id="ARBA00022617"/>
    </source>
</evidence>
<protein>
    <recommendedName>
        <fullName evidence="4">Succinate dehydrogenase cytochrome b556 subunit</fullName>
    </recommendedName>
</protein>
<accession>A0A1B4V4A8</accession>
<evidence type="ECO:0000256" key="4">
    <source>
        <dbReference type="ARBA" id="ARBA00020076"/>
    </source>
</evidence>
<keyword evidence="9 12" id="KW-0408">Iron</keyword>
<dbReference type="GO" id="GO:0046872">
    <property type="term" value="F:metal ion binding"/>
    <property type="evidence" value="ECO:0007669"/>
    <property type="project" value="UniProtKB-KW"/>
</dbReference>
<dbReference type="InterPro" id="IPR000701">
    <property type="entry name" value="SuccDH_FuR_B_TM-su"/>
</dbReference>
<evidence type="ECO:0000256" key="7">
    <source>
        <dbReference type="ARBA" id="ARBA00022723"/>
    </source>
</evidence>
<evidence type="ECO:0000256" key="2">
    <source>
        <dbReference type="ARBA" id="ARBA00004141"/>
    </source>
</evidence>
<keyword evidence="15" id="KW-1185">Reference proteome</keyword>
<sequence>MGAYPERKRPVYLNLFKIRQPIGAIVSIIHRVTGIALSLMLAPALYAFDLSLRSPADYQRVADALSTVGGRFGSLVVVWMLVQHLYSGVRLLLLDLNVGVRIDVARRSAWLTLLASGVTVMMIGVLLI</sequence>
<feature type="transmembrane region" description="Helical" evidence="13">
    <location>
        <begin position="68"/>
        <end position="87"/>
    </location>
</feature>
<evidence type="ECO:0000256" key="11">
    <source>
        <dbReference type="ARBA" id="ARBA00025912"/>
    </source>
</evidence>
<dbReference type="SUPFAM" id="SSF81343">
    <property type="entry name" value="Fumarate reductase respiratory complex transmembrane subunits"/>
    <property type="match status" value="1"/>
</dbReference>
<feature type="transmembrane region" description="Helical" evidence="13">
    <location>
        <begin position="21"/>
        <end position="48"/>
    </location>
</feature>
<dbReference type="GO" id="GO:0009055">
    <property type="term" value="F:electron transfer activity"/>
    <property type="evidence" value="ECO:0007669"/>
    <property type="project" value="InterPro"/>
</dbReference>
<keyword evidence="7 12" id="KW-0479">Metal-binding</keyword>
<evidence type="ECO:0000256" key="13">
    <source>
        <dbReference type="SAM" id="Phobius"/>
    </source>
</evidence>
<dbReference type="GO" id="GO:0016020">
    <property type="term" value="C:membrane"/>
    <property type="evidence" value="ECO:0007669"/>
    <property type="project" value="UniProtKB-SubCell"/>
</dbReference>
<keyword evidence="8 13" id="KW-1133">Transmembrane helix</keyword>
<dbReference type="Proteomes" id="UP000218899">
    <property type="component" value="Chromosome"/>
</dbReference>
<evidence type="ECO:0000256" key="3">
    <source>
        <dbReference type="ARBA" id="ARBA00007244"/>
    </source>
</evidence>
<evidence type="ECO:0000256" key="8">
    <source>
        <dbReference type="ARBA" id="ARBA00022989"/>
    </source>
</evidence>
<keyword evidence="5 12" id="KW-0349">Heme</keyword>
<dbReference type="AlphaFoldDB" id="A0A1B4V4A8"/>
<dbReference type="GO" id="GO:0006099">
    <property type="term" value="P:tricarboxylic acid cycle"/>
    <property type="evidence" value="ECO:0007669"/>
    <property type="project" value="InterPro"/>
</dbReference>
<dbReference type="Gene3D" id="1.20.1300.10">
    <property type="entry name" value="Fumarate reductase/succinate dehydrogenase, transmembrane subunit"/>
    <property type="match status" value="1"/>
</dbReference>
<comment type="function">
    <text evidence="1">Membrane-anchoring subunit of succinate dehydrogenase (SDH).</text>
</comment>
<keyword evidence="10 13" id="KW-0472">Membrane</keyword>
<evidence type="ECO:0000313" key="14">
    <source>
        <dbReference type="EMBL" id="BAU48215.1"/>
    </source>
</evidence>
<organism evidence="14 15">
    <name type="scientific">Sulfurifustis variabilis</name>
    <dbReference type="NCBI Taxonomy" id="1675686"/>
    <lineage>
        <taxon>Bacteria</taxon>
        <taxon>Pseudomonadati</taxon>
        <taxon>Pseudomonadota</taxon>
        <taxon>Gammaproteobacteria</taxon>
        <taxon>Acidiferrobacterales</taxon>
        <taxon>Acidiferrobacteraceae</taxon>
        <taxon>Sulfurifustis</taxon>
    </lineage>
</organism>
<proteinExistence type="inferred from homology"/>
<dbReference type="RefSeq" id="WP_096460753.1">
    <property type="nucleotide sequence ID" value="NZ_AP014936.1"/>
</dbReference>
<evidence type="ECO:0000313" key="15">
    <source>
        <dbReference type="Proteomes" id="UP000218899"/>
    </source>
</evidence>
<dbReference type="PROSITE" id="PS01000">
    <property type="entry name" value="SDH_CYT_1"/>
    <property type="match status" value="1"/>
</dbReference>
<dbReference type="InterPro" id="IPR018495">
    <property type="entry name" value="Succ_DH_cyt_bsu_CS"/>
</dbReference>
<comment type="similarity">
    <text evidence="3">Belongs to the cytochrome b560 family.</text>
</comment>
<evidence type="ECO:0000256" key="1">
    <source>
        <dbReference type="ARBA" id="ARBA00004050"/>
    </source>
</evidence>
<evidence type="ECO:0000256" key="9">
    <source>
        <dbReference type="ARBA" id="ARBA00023004"/>
    </source>
</evidence>
<dbReference type="InterPro" id="IPR034804">
    <property type="entry name" value="SQR/QFR_C/D"/>
</dbReference>
<dbReference type="KEGG" id="sva:SVA_1655"/>
<dbReference type="EMBL" id="AP014936">
    <property type="protein sequence ID" value="BAU48215.1"/>
    <property type="molecule type" value="Genomic_DNA"/>
</dbReference>
<name>A0A1B4V4A8_9GAMM</name>
<feature type="binding site" description="axial binding residue" evidence="12">
    <location>
        <position position="84"/>
    </location>
    <ligand>
        <name>heme</name>
        <dbReference type="ChEBI" id="CHEBI:30413"/>
        <note>ligand shared with second transmembrane subunit</note>
    </ligand>
    <ligandPart>
        <name>Fe</name>
        <dbReference type="ChEBI" id="CHEBI:18248"/>
    </ligandPart>
</feature>
<dbReference type="OrthoDB" id="9799441at2"/>
<dbReference type="CDD" id="cd03499">
    <property type="entry name" value="SQR_TypeC_SdhC"/>
    <property type="match status" value="1"/>
</dbReference>
<comment type="subunit">
    <text evidence="11">Part of an enzyme complex containing four subunits: a flavoprotein, an iron-sulfur protein, plus two membrane-anchoring proteins, SdhC and SdhD. The complex can form homotrimers.</text>
</comment>
<keyword evidence="6 13" id="KW-0812">Transmembrane</keyword>
<dbReference type="PIRSF" id="PIRSF000178">
    <property type="entry name" value="SDH_cyt_b560"/>
    <property type="match status" value="1"/>
</dbReference>
<evidence type="ECO:0000256" key="6">
    <source>
        <dbReference type="ARBA" id="ARBA00022692"/>
    </source>
</evidence>
<comment type="cofactor">
    <cofactor evidence="12">
        <name>heme</name>
        <dbReference type="ChEBI" id="CHEBI:30413"/>
    </cofactor>
    <text evidence="12">The heme is bound between the two transmembrane subunits.</text>
</comment>
<evidence type="ECO:0000256" key="10">
    <source>
        <dbReference type="ARBA" id="ARBA00023136"/>
    </source>
</evidence>
<feature type="transmembrane region" description="Helical" evidence="13">
    <location>
        <begin position="108"/>
        <end position="127"/>
    </location>
</feature>
<dbReference type="NCBIfam" id="TIGR02970">
    <property type="entry name" value="succ_dehyd_cytB"/>
    <property type="match status" value="1"/>
</dbReference>